<proteinExistence type="inferred from homology"/>
<dbReference type="AlphaFoldDB" id="E3K350"/>
<organism evidence="3 4">
    <name type="scientific">Puccinia graminis f. sp. tritici (strain CRL 75-36-700-3 / race SCCL)</name>
    <name type="common">Black stem rust fungus</name>
    <dbReference type="NCBI Taxonomy" id="418459"/>
    <lineage>
        <taxon>Eukaryota</taxon>
        <taxon>Fungi</taxon>
        <taxon>Dikarya</taxon>
        <taxon>Basidiomycota</taxon>
        <taxon>Pucciniomycotina</taxon>
        <taxon>Pucciniomycetes</taxon>
        <taxon>Pucciniales</taxon>
        <taxon>Pucciniaceae</taxon>
        <taxon>Puccinia</taxon>
    </lineage>
</organism>
<dbReference type="GO" id="GO:0005730">
    <property type="term" value="C:nucleolus"/>
    <property type="evidence" value="ECO:0007669"/>
    <property type="project" value="UniProtKB-SubCell"/>
</dbReference>
<reference evidence="4" key="2">
    <citation type="journal article" date="2011" name="Proc. Natl. Acad. Sci. U.S.A.">
        <title>Obligate biotrophy features unraveled by the genomic analysis of rust fungi.</title>
        <authorList>
            <person name="Duplessis S."/>
            <person name="Cuomo C.A."/>
            <person name="Lin Y.-C."/>
            <person name="Aerts A."/>
            <person name="Tisserant E."/>
            <person name="Veneault-Fourrey C."/>
            <person name="Joly D.L."/>
            <person name="Hacquard S."/>
            <person name="Amselem J."/>
            <person name="Cantarel B.L."/>
            <person name="Chiu R."/>
            <person name="Coutinho P.M."/>
            <person name="Feau N."/>
            <person name="Field M."/>
            <person name="Frey P."/>
            <person name="Gelhaye E."/>
            <person name="Goldberg J."/>
            <person name="Grabherr M.G."/>
            <person name="Kodira C.D."/>
            <person name="Kohler A."/>
            <person name="Kuees U."/>
            <person name="Lindquist E.A."/>
            <person name="Lucas S.M."/>
            <person name="Mago R."/>
            <person name="Mauceli E."/>
            <person name="Morin E."/>
            <person name="Murat C."/>
            <person name="Pangilinan J.L."/>
            <person name="Park R."/>
            <person name="Pearson M."/>
            <person name="Quesneville H."/>
            <person name="Rouhier N."/>
            <person name="Sakthikumar S."/>
            <person name="Salamov A.A."/>
            <person name="Schmutz J."/>
            <person name="Selles B."/>
            <person name="Shapiro H."/>
            <person name="Tanguay P."/>
            <person name="Tuskan G.A."/>
            <person name="Henrissat B."/>
            <person name="Van de Peer Y."/>
            <person name="Rouze P."/>
            <person name="Ellis J.G."/>
            <person name="Dodds P.N."/>
            <person name="Schein J.E."/>
            <person name="Zhong S."/>
            <person name="Hamelin R.C."/>
            <person name="Grigoriev I.V."/>
            <person name="Szabo L.J."/>
            <person name="Martin F."/>
        </authorList>
    </citation>
    <scope>NUCLEOTIDE SEQUENCE [LARGE SCALE GENOMIC DNA]</scope>
    <source>
        <strain evidence="4">CRL 75-36-700-3 / race SCCL</strain>
    </source>
</reference>
<dbReference type="EMBL" id="DS178271">
    <property type="protein sequence ID" value="EFP78907.1"/>
    <property type="molecule type" value="Genomic_DNA"/>
</dbReference>
<reference key="1">
    <citation type="submission" date="2007-01" db="EMBL/GenBank/DDBJ databases">
        <title>The Genome Sequence of Puccinia graminis f. sp. tritici Strain CRL 75-36-700-3.</title>
        <authorList>
            <consortium name="The Broad Institute Genome Sequencing Platform"/>
            <person name="Birren B."/>
            <person name="Lander E."/>
            <person name="Galagan J."/>
            <person name="Nusbaum C."/>
            <person name="Devon K."/>
            <person name="Cuomo C."/>
            <person name="Jaffe D."/>
            <person name="Butler J."/>
            <person name="Alvarez P."/>
            <person name="Gnerre S."/>
            <person name="Grabherr M."/>
            <person name="Mauceli E."/>
            <person name="Brockman W."/>
            <person name="Young S."/>
            <person name="LaButti K."/>
            <person name="Sykes S."/>
            <person name="DeCaprio D."/>
            <person name="Crawford M."/>
            <person name="Koehrsen M."/>
            <person name="Engels R."/>
            <person name="Montgomery P."/>
            <person name="Pearson M."/>
            <person name="Howarth C."/>
            <person name="Larson L."/>
            <person name="White J."/>
            <person name="Zeng Q."/>
            <person name="Kodira C."/>
            <person name="Yandava C."/>
            <person name="Alvarado L."/>
            <person name="O'Leary S."/>
            <person name="Szabo L."/>
            <person name="Dean R."/>
            <person name="Schein J."/>
        </authorList>
    </citation>
    <scope>NUCLEOTIDE SEQUENCE</scope>
    <source>
        <strain>CRL 75-36-700-3</strain>
    </source>
</reference>
<dbReference type="VEuPathDB" id="FungiDB:PGTG_04863"/>
<keyword evidence="1" id="KW-0698">rRNA processing</keyword>
<dbReference type="InParanoid" id="E3K350"/>
<evidence type="ECO:0000313" key="4">
    <source>
        <dbReference type="Proteomes" id="UP000008783"/>
    </source>
</evidence>
<dbReference type="GO" id="GO:0006364">
    <property type="term" value="P:rRNA processing"/>
    <property type="evidence" value="ECO:0007669"/>
    <property type="project" value="UniProtKB-UniRule"/>
</dbReference>
<dbReference type="OrthoDB" id="31183at2759"/>
<dbReference type="PANTHER" id="PTHR13457:SF1">
    <property type="entry name" value="HEAT REPEAT-CONTAINING PROTEIN 1"/>
    <property type="match status" value="1"/>
</dbReference>
<feature type="compositionally biased region" description="Polar residues" evidence="2">
    <location>
        <begin position="1"/>
        <end position="17"/>
    </location>
</feature>
<keyword evidence="4" id="KW-1185">Reference proteome</keyword>
<comment type="similarity">
    <text evidence="1">Belongs to the HEATR1/UTP10 family.</text>
</comment>
<comment type="subcellular location">
    <subcellularLocation>
        <location evidence="1">Nucleus</location>
        <location evidence="1">Nucleolus</location>
    </subcellularLocation>
</comment>
<comment type="subunit">
    <text evidence="1">Component of the ribosomal small subunit (SSU) processome.</text>
</comment>
<protein>
    <recommendedName>
        <fullName evidence="1">U3 small nucleolar RNA-associated protein 10</fullName>
    </recommendedName>
</protein>
<keyword evidence="1" id="KW-0539">Nucleus</keyword>
<feature type="region of interest" description="Disordered" evidence="2">
    <location>
        <begin position="1"/>
        <end position="27"/>
    </location>
</feature>
<evidence type="ECO:0000256" key="1">
    <source>
        <dbReference type="RuleBase" id="RU367065"/>
    </source>
</evidence>
<dbReference type="InterPro" id="IPR040191">
    <property type="entry name" value="UTP10"/>
</dbReference>
<dbReference type="KEGG" id="pgr:PGTG_04863"/>
<dbReference type="STRING" id="418459.E3K350"/>
<dbReference type="RefSeq" id="XP_003323326.1">
    <property type="nucleotide sequence ID" value="XM_003323278.1"/>
</dbReference>
<dbReference type="HOGENOM" id="CLU_138322_0_0_1"/>
<evidence type="ECO:0000256" key="2">
    <source>
        <dbReference type="SAM" id="MobiDB-lite"/>
    </source>
</evidence>
<dbReference type="GO" id="GO:1990904">
    <property type="term" value="C:ribonucleoprotein complex"/>
    <property type="evidence" value="ECO:0007669"/>
    <property type="project" value="UniProtKB-KW"/>
</dbReference>
<dbReference type="GeneID" id="10537014"/>
<evidence type="ECO:0000313" key="3">
    <source>
        <dbReference type="EMBL" id="EFP78907.1"/>
    </source>
</evidence>
<dbReference type="OMA" id="HTHSSYV"/>
<sequence length="153" mass="17366">MASLKNQLATLAQSNPETGRLKNPGRRDSYIYSPSQAAKLTIDQVHQIGVDGFQQISLYDRLFQKFNQPLFGEATKRIDRTLLDPNEAKLLTTTIEEFLIRLSPYLLSKPSAHVLEWLVRRFRSGHAPHHSPQISSPFSIPSISPKVTHWFTA</sequence>
<accession>E3K350</accession>
<gene>
    <name evidence="3" type="ORF">PGTG_04863</name>
</gene>
<dbReference type="Proteomes" id="UP000008783">
    <property type="component" value="Unassembled WGS sequence"/>
</dbReference>
<dbReference type="PANTHER" id="PTHR13457">
    <property type="entry name" value="BAP28"/>
    <property type="match status" value="1"/>
</dbReference>
<name>E3K350_PUCGT</name>
<keyword evidence="1" id="KW-0687">Ribonucleoprotein</keyword>
<comment type="function">
    <text evidence="1">Involved in nucleolar processing of pre-18S ribosomal RNA.</text>
</comment>
<keyword evidence="1" id="KW-0690">Ribosome biogenesis</keyword>